<name>A0A5J5BQX6_9ASTE</name>
<feature type="coiled-coil region" evidence="1">
    <location>
        <begin position="553"/>
        <end position="587"/>
    </location>
</feature>
<keyword evidence="3" id="KW-1133">Transmembrane helix</keyword>
<keyword evidence="5" id="KW-1185">Reference proteome</keyword>
<dbReference type="Proteomes" id="UP000325577">
    <property type="component" value="Linkage Group LG10"/>
</dbReference>
<dbReference type="AlphaFoldDB" id="A0A5J5BQX6"/>
<feature type="coiled-coil region" evidence="1">
    <location>
        <begin position="351"/>
        <end position="499"/>
    </location>
</feature>
<feature type="transmembrane region" description="Helical" evidence="3">
    <location>
        <begin position="590"/>
        <end position="610"/>
    </location>
</feature>
<feature type="compositionally biased region" description="Basic and acidic residues" evidence="2">
    <location>
        <begin position="7"/>
        <end position="19"/>
    </location>
</feature>
<organism evidence="4 5">
    <name type="scientific">Nyssa sinensis</name>
    <dbReference type="NCBI Taxonomy" id="561372"/>
    <lineage>
        <taxon>Eukaryota</taxon>
        <taxon>Viridiplantae</taxon>
        <taxon>Streptophyta</taxon>
        <taxon>Embryophyta</taxon>
        <taxon>Tracheophyta</taxon>
        <taxon>Spermatophyta</taxon>
        <taxon>Magnoliopsida</taxon>
        <taxon>eudicotyledons</taxon>
        <taxon>Gunneridae</taxon>
        <taxon>Pentapetalae</taxon>
        <taxon>asterids</taxon>
        <taxon>Cornales</taxon>
        <taxon>Nyssaceae</taxon>
        <taxon>Nyssa</taxon>
    </lineage>
</organism>
<sequence>MAKKKVTHQDKQPQSEEQTHQAAAMVDTSEKLESLKSLNAILLKETVERRQQVDSLLQSQGSLESELTRSEMEKEALQAELSLLSDRTVQMELERNLVFVFVAVQVNQQAELIEMERDGFGRDKAEVEERLQNLEREMSDIVREKSEIEKMKSEKESEIEFLKKKLSVLVVEIDNSREVSSLAGRERDAMRSELDLQIEETNGLSLKLVEAEKRQTNIQEELRQLEMQYNGIMQEKVARERRIESMIRDKDSIQRSLAESNRVIEDLKREIDGIVREKEGIEEERKVEVKKKNELENVVTALNEMVLGLQKEEQRLRLSVADLEKRCVEGVEKQKQMQSDEQKRKTDQLVREKIEIEVVKARKESEIVEMQKEMAELKDAILTLEKTCRGQIEKIKQLESEISIYKESLDRVVTERDEAIKGLDGEKKMGMNLSANLMELEKNIEKTGEEMGQMKTENGSLLGEKKELESRCAMLMEVKASLEKELLEVQKGMDDKQAKVKLADANLELALSMLRNTAAMVSLSKDESGVMDDNLLLDDQKVGEDVKPYVAELETIKNAFKNRERAVEDMKRQLELLHNSVAEAHKKKNFWTLVSSATTIFAAAFAAYVARGR</sequence>
<evidence type="ECO:0000256" key="1">
    <source>
        <dbReference type="SAM" id="Coils"/>
    </source>
</evidence>
<accession>A0A5J5BQX6</accession>
<dbReference type="EMBL" id="CM018033">
    <property type="protein sequence ID" value="KAA8545044.1"/>
    <property type="molecule type" value="Genomic_DNA"/>
</dbReference>
<feature type="coiled-coil region" evidence="1">
    <location>
        <begin position="60"/>
        <end position="165"/>
    </location>
</feature>
<dbReference type="OrthoDB" id="689590at2759"/>
<evidence type="ECO:0000256" key="3">
    <source>
        <dbReference type="SAM" id="Phobius"/>
    </source>
</evidence>
<evidence type="ECO:0000313" key="5">
    <source>
        <dbReference type="Proteomes" id="UP000325577"/>
    </source>
</evidence>
<feature type="region of interest" description="Disordered" evidence="2">
    <location>
        <begin position="1"/>
        <end position="28"/>
    </location>
</feature>
<protein>
    <submittedName>
        <fullName evidence="4">Uncharacterized protein</fullName>
    </submittedName>
</protein>
<evidence type="ECO:0000256" key="2">
    <source>
        <dbReference type="SAM" id="MobiDB-lite"/>
    </source>
</evidence>
<keyword evidence="3" id="KW-0472">Membrane</keyword>
<keyword evidence="1" id="KW-0175">Coiled coil</keyword>
<reference evidence="4 5" key="1">
    <citation type="submission" date="2019-09" db="EMBL/GenBank/DDBJ databases">
        <title>A chromosome-level genome assembly of the Chinese tupelo Nyssa sinensis.</title>
        <authorList>
            <person name="Yang X."/>
            <person name="Kang M."/>
            <person name="Yang Y."/>
            <person name="Xiong H."/>
            <person name="Wang M."/>
            <person name="Zhang Z."/>
            <person name="Wang Z."/>
            <person name="Wu H."/>
            <person name="Ma T."/>
            <person name="Liu J."/>
            <person name="Xi Z."/>
        </authorList>
    </citation>
    <scope>NUCLEOTIDE SEQUENCE [LARGE SCALE GENOMIC DNA]</scope>
    <source>
        <strain evidence="4">J267</strain>
        <tissue evidence="4">Leaf</tissue>
    </source>
</reference>
<keyword evidence="3" id="KW-0812">Transmembrane</keyword>
<proteinExistence type="predicted"/>
<gene>
    <name evidence="4" type="ORF">F0562_019857</name>
</gene>
<evidence type="ECO:0000313" key="4">
    <source>
        <dbReference type="EMBL" id="KAA8545044.1"/>
    </source>
</evidence>
<feature type="coiled-coil region" evidence="1">
    <location>
        <begin position="208"/>
        <end position="326"/>
    </location>
</feature>